<proteinExistence type="predicted"/>
<accession>A0ABT6XQE0</accession>
<name>A0ABT6XQE0_9FLAO</name>
<evidence type="ECO:0000313" key="1">
    <source>
        <dbReference type="EMBL" id="MDI9257303.1"/>
    </source>
</evidence>
<reference evidence="1 2" key="1">
    <citation type="submission" date="2023-05" db="EMBL/GenBank/DDBJ databases">
        <title>Flavobacterium sedimenti sp. nov., isolated from the sediment.</title>
        <authorList>
            <person name="Wu N."/>
        </authorList>
    </citation>
    <scope>NUCLEOTIDE SEQUENCE [LARGE SCALE GENOMIC DNA]</scope>
    <source>
        <strain evidence="1 2">YZ-48</strain>
    </source>
</reference>
<gene>
    <name evidence="1" type="ORF">QHT84_07730</name>
</gene>
<dbReference type="Proteomes" id="UP001230035">
    <property type="component" value="Unassembled WGS sequence"/>
</dbReference>
<evidence type="ECO:0000313" key="2">
    <source>
        <dbReference type="Proteomes" id="UP001230035"/>
    </source>
</evidence>
<comment type="caution">
    <text evidence="1">The sequence shown here is derived from an EMBL/GenBank/DDBJ whole genome shotgun (WGS) entry which is preliminary data.</text>
</comment>
<sequence length="79" mass="9215">MINDINKQIEKLFDSKSKDNKQQIQIEIYHLVNSSKFDNDSAVDLHIKNAITKSINEYVINSNDENKQKVLDNFKYLGN</sequence>
<protein>
    <submittedName>
        <fullName evidence="1">Uncharacterized protein</fullName>
    </submittedName>
</protein>
<dbReference type="EMBL" id="JASGBP010000003">
    <property type="protein sequence ID" value="MDI9257303.1"/>
    <property type="molecule type" value="Genomic_DNA"/>
</dbReference>
<keyword evidence="2" id="KW-1185">Reference proteome</keyword>
<dbReference type="RefSeq" id="WP_283238984.1">
    <property type="nucleotide sequence ID" value="NZ_JASGBP010000003.1"/>
</dbReference>
<organism evidence="1 2">
    <name type="scientific">Flavobacterium sedimenticola</name>
    <dbReference type="NCBI Taxonomy" id="3043286"/>
    <lineage>
        <taxon>Bacteria</taxon>
        <taxon>Pseudomonadati</taxon>
        <taxon>Bacteroidota</taxon>
        <taxon>Flavobacteriia</taxon>
        <taxon>Flavobacteriales</taxon>
        <taxon>Flavobacteriaceae</taxon>
        <taxon>Flavobacterium</taxon>
    </lineage>
</organism>